<organism evidence="2 3">
    <name type="scientific">Mytilus galloprovincialis</name>
    <name type="common">Mediterranean mussel</name>
    <dbReference type="NCBI Taxonomy" id="29158"/>
    <lineage>
        <taxon>Eukaryota</taxon>
        <taxon>Metazoa</taxon>
        <taxon>Spiralia</taxon>
        <taxon>Lophotrochozoa</taxon>
        <taxon>Mollusca</taxon>
        <taxon>Bivalvia</taxon>
        <taxon>Autobranchia</taxon>
        <taxon>Pteriomorphia</taxon>
        <taxon>Mytilida</taxon>
        <taxon>Mytiloidea</taxon>
        <taxon>Mytilidae</taxon>
        <taxon>Mytilinae</taxon>
        <taxon>Mytilus</taxon>
    </lineage>
</organism>
<evidence type="ECO:0000256" key="1">
    <source>
        <dbReference type="SAM" id="Phobius"/>
    </source>
</evidence>
<reference evidence="2" key="1">
    <citation type="submission" date="2018-11" db="EMBL/GenBank/DDBJ databases">
        <authorList>
            <person name="Alioto T."/>
            <person name="Alioto T."/>
        </authorList>
    </citation>
    <scope>NUCLEOTIDE SEQUENCE</scope>
</reference>
<gene>
    <name evidence="2" type="ORF">MGAL_10B053592</name>
</gene>
<comment type="caution">
    <text evidence="2">The sequence shown here is derived from an EMBL/GenBank/DDBJ whole genome shotgun (WGS) entry which is preliminary data.</text>
</comment>
<keyword evidence="1" id="KW-0472">Membrane</keyword>
<dbReference type="AlphaFoldDB" id="A0A8B6HQ17"/>
<proteinExistence type="predicted"/>
<evidence type="ECO:0000313" key="2">
    <source>
        <dbReference type="EMBL" id="VDI82716.1"/>
    </source>
</evidence>
<evidence type="ECO:0000313" key="3">
    <source>
        <dbReference type="Proteomes" id="UP000596742"/>
    </source>
</evidence>
<protein>
    <submittedName>
        <fullName evidence="2">Uncharacterized protein</fullName>
    </submittedName>
</protein>
<feature type="transmembrane region" description="Helical" evidence="1">
    <location>
        <begin position="21"/>
        <end position="37"/>
    </location>
</feature>
<sequence length="106" mass="12213">MKSAKDDGLDIKTIISTNVRINYYAIGVVGSYIYYAYENNQLLMVNKIAESTPTLLYNETSKIYSVFVFDTSERFYVSSFRANHFVWVVFIVGDHTVLDTTLFELI</sequence>
<accession>A0A8B6HQ17</accession>
<name>A0A8B6HQ17_MYTGA</name>
<keyword evidence="1" id="KW-1133">Transmembrane helix</keyword>
<dbReference type="EMBL" id="UYJE01010383">
    <property type="protein sequence ID" value="VDI82716.1"/>
    <property type="molecule type" value="Genomic_DNA"/>
</dbReference>
<keyword evidence="3" id="KW-1185">Reference proteome</keyword>
<dbReference type="Proteomes" id="UP000596742">
    <property type="component" value="Unassembled WGS sequence"/>
</dbReference>
<keyword evidence="1" id="KW-0812">Transmembrane</keyword>